<dbReference type="Pfam" id="PF00754">
    <property type="entry name" value="F5_F8_type_C"/>
    <property type="match status" value="1"/>
</dbReference>
<dbReference type="CDD" id="cd14244">
    <property type="entry name" value="GH_101_like"/>
    <property type="match status" value="1"/>
</dbReference>
<dbReference type="InterPro" id="IPR035364">
    <property type="entry name" value="Beta_sandwich_GH101"/>
</dbReference>
<reference evidence="2" key="2">
    <citation type="submission" date="2020-09" db="EMBL/GenBank/DDBJ databases">
        <authorList>
            <person name="Sun Q."/>
            <person name="Ohkuma M."/>
        </authorList>
    </citation>
    <scope>NUCLEOTIDE SEQUENCE</scope>
    <source>
        <strain evidence="2">JCM 3276</strain>
    </source>
</reference>
<dbReference type="Gene3D" id="2.70.98.10">
    <property type="match status" value="1"/>
</dbReference>
<reference evidence="2" key="1">
    <citation type="journal article" date="2014" name="Int. J. Syst. Evol. Microbiol.">
        <title>Complete genome sequence of Corynebacterium casei LMG S-19264T (=DSM 44701T), isolated from a smear-ripened cheese.</title>
        <authorList>
            <consortium name="US DOE Joint Genome Institute (JGI-PGF)"/>
            <person name="Walter F."/>
            <person name="Albersmeier A."/>
            <person name="Kalinowski J."/>
            <person name="Ruckert C."/>
        </authorList>
    </citation>
    <scope>NUCLEOTIDE SEQUENCE</scope>
    <source>
        <strain evidence="2">JCM 3276</strain>
    </source>
</reference>
<dbReference type="Gene3D" id="2.60.120.260">
    <property type="entry name" value="Galactose-binding domain-like"/>
    <property type="match status" value="3"/>
</dbReference>
<dbReference type="Pfam" id="PF17451">
    <property type="entry name" value="Glyco_hyd_101C"/>
    <property type="match status" value="1"/>
</dbReference>
<comment type="caution">
    <text evidence="2">The sequence shown here is derived from an EMBL/GenBank/DDBJ whole genome shotgun (WGS) entry which is preliminary data.</text>
</comment>
<name>A0A918GGV4_9PSEU</name>
<dbReference type="InterPro" id="IPR040633">
    <property type="entry name" value="Gal_mutarotas_3"/>
</dbReference>
<evidence type="ECO:0000259" key="1">
    <source>
        <dbReference type="PROSITE" id="PS50022"/>
    </source>
</evidence>
<protein>
    <recommendedName>
        <fullName evidence="1">F5/8 type C domain-containing protein</fullName>
    </recommendedName>
</protein>
<evidence type="ECO:0000313" key="2">
    <source>
        <dbReference type="EMBL" id="GGS35411.1"/>
    </source>
</evidence>
<dbReference type="Gene3D" id="3.20.20.80">
    <property type="entry name" value="Glycosidases"/>
    <property type="match status" value="1"/>
</dbReference>
<dbReference type="InterPro" id="IPR014718">
    <property type="entry name" value="GH-type_carb-bd"/>
</dbReference>
<dbReference type="Pfam" id="PF18080">
    <property type="entry name" value="Gal_mutarotas_3"/>
    <property type="match status" value="1"/>
</dbReference>
<dbReference type="Pfam" id="PF10633">
    <property type="entry name" value="NPCBM_assoc"/>
    <property type="match status" value="1"/>
</dbReference>
<dbReference type="PROSITE" id="PS50022">
    <property type="entry name" value="FA58C_3"/>
    <property type="match status" value="1"/>
</dbReference>
<keyword evidence="3" id="KW-1185">Reference proteome</keyword>
<gene>
    <name evidence="2" type="ORF">GCM10010171_32480</name>
</gene>
<proteinExistence type="predicted"/>
<dbReference type="InterPro" id="IPR040502">
    <property type="entry name" value="GH101_dom-6"/>
</dbReference>
<dbReference type="InterPro" id="IPR013783">
    <property type="entry name" value="Ig-like_fold"/>
</dbReference>
<feature type="domain" description="F5/8 type C" evidence="1">
    <location>
        <begin position="1074"/>
        <end position="1228"/>
    </location>
</feature>
<evidence type="ECO:0000313" key="3">
    <source>
        <dbReference type="Proteomes" id="UP000660680"/>
    </source>
</evidence>
<dbReference type="InterPro" id="IPR049314">
    <property type="entry name" value="GH101_dom-5"/>
</dbReference>
<dbReference type="SUPFAM" id="SSF49785">
    <property type="entry name" value="Galactose-binding domain-like"/>
    <property type="match status" value="1"/>
</dbReference>
<dbReference type="Pfam" id="PF12905">
    <property type="entry name" value="Glyco_hydro_101"/>
    <property type="match status" value="1"/>
</dbReference>
<dbReference type="Pfam" id="PF17974">
    <property type="entry name" value="GalBD_like"/>
    <property type="match status" value="1"/>
</dbReference>
<dbReference type="InterPro" id="IPR000421">
    <property type="entry name" value="FA58C"/>
</dbReference>
<dbReference type="AlphaFoldDB" id="A0A918GGV4"/>
<dbReference type="InterPro" id="IPR025706">
    <property type="entry name" value="Endoa_GalNAc"/>
</dbReference>
<dbReference type="InterPro" id="IPR018905">
    <property type="entry name" value="A-galactase_NEW3"/>
</dbReference>
<dbReference type="GO" id="GO:0033926">
    <property type="term" value="F:endo-alpha-N-acetylgalactosaminidase activity"/>
    <property type="evidence" value="ECO:0007669"/>
    <property type="project" value="InterPro"/>
</dbReference>
<dbReference type="Proteomes" id="UP000660680">
    <property type="component" value="Unassembled WGS sequence"/>
</dbReference>
<dbReference type="Gene3D" id="2.60.40.10">
    <property type="entry name" value="Immunoglobulins"/>
    <property type="match status" value="1"/>
</dbReference>
<dbReference type="InterPro" id="IPR008979">
    <property type="entry name" value="Galactose-bd-like_sf"/>
</dbReference>
<dbReference type="EMBL" id="BMRB01000002">
    <property type="protein sequence ID" value="GGS35411.1"/>
    <property type="molecule type" value="Genomic_DNA"/>
</dbReference>
<dbReference type="GO" id="GO:0005975">
    <property type="term" value="P:carbohydrate metabolic process"/>
    <property type="evidence" value="ECO:0007669"/>
    <property type="project" value="UniProtKB-ARBA"/>
</dbReference>
<accession>A0A918GGV4</accession>
<sequence>MTVGADFPRVLSYRDNASGAEIGGRSAPIGVIAVDGVPRRVSLAGDPVLDGSAARYRLAFADLPGVELDASLSLVGRVTTFRIDAVRDTEADRVNTIDIPDHDLLSVSSADPGARTAFTTLDPDSTRTADRFAEVTDRTPVDPAPVGATYAFVSANGLAAGIETNATVDKPSGASADDGTRFLHQARVDGDDVRVGVWSGQWTYRGDTSPYTEPLPWAKVVVTPDANGDGTVDWQDGALAFRDIMVTPKGGEKTADRVVPRIPFNFASQATHPFLRTLDDTKRIALATDNLGQLALLKGYQAEGHDSAHPDYGGNYNTRAGGLADLNTLLAEGEKWNADFGVHVNATESYGEANSFSKELVDPKARGWNWLNQSYYIKQRPDLASGNIVDRFRQLRDETHPNLEALYIDVYYSSGWLADSLSRQLAEQGWELTTEWSDRFERSSLWSHWANDVDYGGATNKGLNSQIIRFLRNDQKDVWNDHPILGKAQLVDWEGWTGETDWNEFEANIWQHNLPAKFLQQQHIVDWNTDEVVFAGGVRGSVEDGRRTVTVDGRTVLDGDRYLLPWASQGKERPDKLYHYNAAGGASAWTVPGELGKARKFTVYKLTDTGRVKVGVVQARDGRIALDAEPGQAYVLYPDRAPRQAAADWGHGTGLADPGFNAGSLKHWGPTGAVRVDELATGQHVAAFGAGPGSIAQRITGLTPGTTYSASVWLEIEPGRSRPTTLEVPGAASVTVERTSARNWVAADDKHGSYFQRVRVVFAAKRDHARLVVRVGDGDARVQVDDARVVPMSVSSVHDFEHVDQGWWPFIKGDAGGSTDPRTHIARKHAPYTQAGWNGKLVDDVLDGEWSLKAHEENRGLVYRTAPWTVELRDGHRYKVAFDYVSGRAGQYQWVHGTDRIVDGKPVPVDLSAVPIGEQRGTTRFERDIVAGCGGDNWVGLRKLTGGGDQADFVMDNFTVTDLGPADTGAVCGKLSVTGAGLTGMASGEANPVSTTFTNNGTEDATAVSLALRAPEGWTVVPRTPAEFAAVAPGATVATDWDVTPPAGLAAGPYPVTAVAAYTAGGRPVAVPEVAATATVLPPGTIPQSRMRVHEVSSAETSAENSGAAKAIDGNPSSIWHTAYSVSPIPAYPHTITLDLGAQYDVTGYGYLPRQVGTNGRIKDYRLFVSADGQTWGEPVSAGTFAAGTAETRLTFPAVTGRYVRLVGVTSYNGQPFAAAAELTVFGRKRP</sequence>
<organism evidence="2 3">
    <name type="scientific">Actinokineospora fastidiosa</name>
    <dbReference type="NCBI Taxonomy" id="1816"/>
    <lineage>
        <taxon>Bacteria</taxon>
        <taxon>Bacillati</taxon>
        <taxon>Actinomycetota</taxon>
        <taxon>Actinomycetes</taxon>
        <taxon>Pseudonocardiales</taxon>
        <taxon>Pseudonocardiaceae</taxon>
        <taxon>Actinokineospora</taxon>
    </lineage>
</organism>
<dbReference type="GO" id="GO:0030246">
    <property type="term" value="F:carbohydrate binding"/>
    <property type="evidence" value="ECO:0007669"/>
    <property type="project" value="InterPro"/>
</dbReference>
<dbReference type="Pfam" id="PF21466">
    <property type="entry name" value="GH101_dom-5"/>
    <property type="match status" value="1"/>
</dbReference>